<dbReference type="Proteomes" id="UP000681967">
    <property type="component" value="Unassembled WGS sequence"/>
</dbReference>
<dbReference type="GO" id="GO:0005524">
    <property type="term" value="F:ATP binding"/>
    <property type="evidence" value="ECO:0007669"/>
    <property type="project" value="UniProtKB-KW"/>
</dbReference>
<dbReference type="EMBL" id="CAJOBJ010183111">
    <property type="protein sequence ID" value="CAF4925619.1"/>
    <property type="molecule type" value="Genomic_DNA"/>
</dbReference>
<evidence type="ECO:0000256" key="1">
    <source>
        <dbReference type="ARBA" id="ARBA00022679"/>
    </source>
</evidence>
<evidence type="ECO:0000313" key="7">
    <source>
        <dbReference type="EMBL" id="CAF4422136.1"/>
    </source>
</evidence>
<dbReference type="Gene3D" id="1.10.510.10">
    <property type="entry name" value="Transferase(Phosphotransferase) domain 1"/>
    <property type="match status" value="1"/>
</dbReference>
<accession>A0A8S3CW31</accession>
<feature type="domain" description="Protein kinase" evidence="6">
    <location>
        <begin position="1"/>
        <end position="54"/>
    </location>
</feature>
<gene>
    <name evidence="7" type="ORF">BYL167_LOCUS32515</name>
    <name evidence="8" type="ORF">BYL167_LOCUS40507</name>
    <name evidence="9" type="ORF">GIL414_LOCUS53040</name>
</gene>
<reference evidence="9" key="1">
    <citation type="submission" date="2021-02" db="EMBL/GenBank/DDBJ databases">
        <authorList>
            <person name="Nowell W R."/>
        </authorList>
    </citation>
    <scope>NUCLEOTIDE SEQUENCE</scope>
</reference>
<dbReference type="InterPro" id="IPR050339">
    <property type="entry name" value="CC_SR_Kinase"/>
</dbReference>
<dbReference type="SUPFAM" id="SSF56112">
    <property type="entry name" value="Protein kinase-like (PK-like)"/>
    <property type="match status" value="1"/>
</dbReference>
<dbReference type="Pfam" id="PF00069">
    <property type="entry name" value="Pkinase"/>
    <property type="match status" value="1"/>
</dbReference>
<dbReference type="InterPro" id="IPR011009">
    <property type="entry name" value="Kinase-like_dom_sf"/>
</dbReference>
<dbReference type="GO" id="GO:0004694">
    <property type="term" value="F:eukaryotic translation initiation factor 2alpha kinase activity"/>
    <property type="evidence" value="ECO:0007669"/>
    <property type="project" value="TreeGrafter"/>
</dbReference>
<dbReference type="PANTHER" id="PTHR11042">
    <property type="entry name" value="EUKARYOTIC TRANSLATION INITIATION FACTOR 2-ALPHA KINASE EIF2-ALPHA KINASE -RELATED"/>
    <property type="match status" value="1"/>
</dbReference>
<dbReference type="EMBL" id="CAJOBH010100484">
    <property type="protein sequence ID" value="CAF4610235.1"/>
    <property type="molecule type" value="Genomic_DNA"/>
</dbReference>
<keyword evidence="4" id="KW-0067">ATP-binding</keyword>
<keyword evidence="3" id="KW-0418">Kinase</keyword>
<proteinExistence type="inferred from homology"/>
<feature type="non-terminal residue" evidence="9">
    <location>
        <position position="1"/>
    </location>
</feature>
<evidence type="ECO:0000256" key="2">
    <source>
        <dbReference type="ARBA" id="ARBA00022741"/>
    </source>
</evidence>
<dbReference type="GO" id="GO:1990625">
    <property type="term" value="P:negative regulation of cytoplasmic translational initiation in response to stress"/>
    <property type="evidence" value="ECO:0007669"/>
    <property type="project" value="TreeGrafter"/>
</dbReference>
<evidence type="ECO:0000256" key="4">
    <source>
        <dbReference type="ARBA" id="ARBA00022840"/>
    </source>
</evidence>
<evidence type="ECO:0000259" key="6">
    <source>
        <dbReference type="PROSITE" id="PS50011"/>
    </source>
</evidence>
<name>A0A8S3CW31_9BILA</name>
<dbReference type="PROSITE" id="PS00108">
    <property type="entry name" value="PROTEIN_KINASE_ST"/>
    <property type="match status" value="1"/>
</dbReference>
<evidence type="ECO:0000256" key="3">
    <source>
        <dbReference type="ARBA" id="ARBA00022777"/>
    </source>
</evidence>
<dbReference type="AlphaFoldDB" id="A0A8S3CW31"/>
<dbReference type="InterPro" id="IPR000719">
    <property type="entry name" value="Prot_kinase_dom"/>
</dbReference>
<organism evidence="9 10">
    <name type="scientific">Rotaria magnacalcarata</name>
    <dbReference type="NCBI Taxonomy" id="392030"/>
    <lineage>
        <taxon>Eukaryota</taxon>
        <taxon>Metazoa</taxon>
        <taxon>Spiralia</taxon>
        <taxon>Gnathifera</taxon>
        <taxon>Rotifera</taxon>
        <taxon>Eurotatoria</taxon>
        <taxon>Bdelloidea</taxon>
        <taxon>Philodinida</taxon>
        <taxon>Philodinidae</taxon>
        <taxon>Rotaria</taxon>
    </lineage>
</organism>
<evidence type="ECO:0000313" key="10">
    <source>
        <dbReference type="Proteomes" id="UP000681720"/>
    </source>
</evidence>
<evidence type="ECO:0000313" key="8">
    <source>
        <dbReference type="EMBL" id="CAF4610235.1"/>
    </source>
</evidence>
<dbReference type="PANTHER" id="PTHR11042:SF136">
    <property type="entry name" value="EIF-2-ALPHA KINASE GCN2"/>
    <property type="match status" value="1"/>
</dbReference>
<dbReference type="GO" id="GO:0005829">
    <property type="term" value="C:cytosol"/>
    <property type="evidence" value="ECO:0007669"/>
    <property type="project" value="TreeGrafter"/>
</dbReference>
<dbReference type="GO" id="GO:0005634">
    <property type="term" value="C:nucleus"/>
    <property type="evidence" value="ECO:0007669"/>
    <property type="project" value="TreeGrafter"/>
</dbReference>
<sequence length="54" mass="6015">MIWMLLREILDGLKHMHSKTIIHRDLKPGNILLDSNGHAKIGDLGLATISKLSV</sequence>
<keyword evidence="1" id="KW-0808">Transferase</keyword>
<dbReference type="Proteomes" id="UP000681720">
    <property type="component" value="Unassembled WGS sequence"/>
</dbReference>
<dbReference type="InterPro" id="IPR008271">
    <property type="entry name" value="Ser/Thr_kinase_AS"/>
</dbReference>
<comment type="similarity">
    <text evidence="5">Belongs to the protein kinase superfamily. Ser/Thr protein kinase family. GCN2 subfamily.</text>
</comment>
<protein>
    <recommendedName>
        <fullName evidence="6">Protein kinase domain-containing protein</fullName>
    </recommendedName>
</protein>
<evidence type="ECO:0000313" key="9">
    <source>
        <dbReference type="EMBL" id="CAF4925619.1"/>
    </source>
</evidence>
<comment type="caution">
    <text evidence="9">The sequence shown here is derived from an EMBL/GenBank/DDBJ whole genome shotgun (WGS) entry which is preliminary data.</text>
</comment>
<dbReference type="PROSITE" id="PS50011">
    <property type="entry name" value="PROTEIN_KINASE_DOM"/>
    <property type="match status" value="1"/>
</dbReference>
<evidence type="ECO:0000256" key="5">
    <source>
        <dbReference type="ARBA" id="ARBA00037982"/>
    </source>
</evidence>
<dbReference type="EMBL" id="CAJOBH010060455">
    <property type="protein sequence ID" value="CAF4422136.1"/>
    <property type="molecule type" value="Genomic_DNA"/>
</dbReference>
<keyword evidence="2" id="KW-0547">Nucleotide-binding</keyword>